<gene>
    <name evidence="7" type="ORF">LCGC14_0866530</name>
</gene>
<comment type="subcellular location">
    <subcellularLocation>
        <location evidence="1">Virion</location>
    </subcellularLocation>
</comment>
<comment type="caution">
    <text evidence="7">The sequence shown here is derived from an EMBL/GenBank/DDBJ whole genome shotgun (WGS) entry which is preliminary data.</text>
</comment>
<evidence type="ECO:0000256" key="4">
    <source>
        <dbReference type="ARBA" id="ARBA00022844"/>
    </source>
</evidence>
<dbReference type="GO" id="GO:0044423">
    <property type="term" value="C:virion component"/>
    <property type="evidence" value="ECO:0007669"/>
    <property type="project" value="UniProtKB-KW"/>
</dbReference>
<sequence>MPIYKDKTLYERMIDRHGTMKNMREPWEKDSDNIISIFRPDLVRFSRKDMDTKRKILGANIHEGTGPWAVRLMADGIQGNLVSQSIDWIRYQVEEDHLRGNDEINKWLQDLEDHMLSVYRKSNFYESLGPYCRHGLTVGSPVILPEYDEKTGRIKCIVPHPAERFLMQNVFGETDVLHFRSEWTIRNAVHKFGKENFSETIQNSYENGRDDEKVTIIRGIYYYLDRIFKDLPDKQLKVTENEASSSEEQSYTTFKPRWPWVSIYIEEGKPDDRDGTKEPLKIEGYWSKPYSVWHYEKDHNEVYARTPAWMAYYDVMSANQSRKSLIMAGQKSVERAWWVPDWLKTKFKTYPRGMNWFSPGQATLGKPEPLDEKINYPFGVDLEERFVKTIERWFHVRMWMMLSIWSEEQKAPPTATQINQMMGEKSVLLGPRVGGFTRNLEEIDSRFMDIEDRRGTLPVKPDILLEESSGEIRPEFIGPLAQTQKQYHSSRRTQTALAEAEIIFAADPLVRHKINWAVLLERTLEENKFFQDAIRSDDEYQEILNGLAQQEAIKEGIAMGGEVAKAIPSVSKDIEPNSPLALLGAGAA</sequence>
<keyword evidence="5" id="KW-0231">Viral genome packaging</keyword>
<evidence type="ECO:0000256" key="2">
    <source>
        <dbReference type="ARBA" id="ARBA00022595"/>
    </source>
</evidence>
<evidence type="ECO:0000256" key="3">
    <source>
        <dbReference type="ARBA" id="ARBA00022612"/>
    </source>
</evidence>
<dbReference type="InterPro" id="IPR020991">
    <property type="entry name" value="Connector_podovirus"/>
</dbReference>
<evidence type="ECO:0000313" key="7">
    <source>
        <dbReference type="EMBL" id="KKN27244.1"/>
    </source>
</evidence>
<dbReference type="AlphaFoldDB" id="A0A0F9PAU1"/>
<reference evidence="7" key="1">
    <citation type="journal article" date="2015" name="Nature">
        <title>Complex archaea that bridge the gap between prokaryotes and eukaryotes.</title>
        <authorList>
            <person name="Spang A."/>
            <person name="Saw J.H."/>
            <person name="Jorgensen S.L."/>
            <person name="Zaremba-Niedzwiedzka K."/>
            <person name="Martijn J."/>
            <person name="Lind A.E."/>
            <person name="van Eijk R."/>
            <person name="Schleper C."/>
            <person name="Guy L."/>
            <person name="Ettema T.J."/>
        </authorList>
    </citation>
    <scope>NUCLEOTIDE SEQUENCE</scope>
</reference>
<evidence type="ECO:0000256" key="6">
    <source>
        <dbReference type="ARBA" id="ARBA00023296"/>
    </source>
</evidence>
<evidence type="ECO:0000256" key="1">
    <source>
        <dbReference type="ARBA" id="ARBA00004328"/>
    </source>
</evidence>
<accession>A0A0F9PAU1</accession>
<evidence type="ECO:0000256" key="5">
    <source>
        <dbReference type="ARBA" id="ARBA00023219"/>
    </source>
</evidence>
<keyword evidence="6" id="KW-1160">Virus entry into host cell</keyword>
<evidence type="ECO:0008006" key="8">
    <source>
        <dbReference type="Google" id="ProtNLM"/>
    </source>
</evidence>
<dbReference type="EMBL" id="LAZR01002654">
    <property type="protein sequence ID" value="KKN27244.1"/>
    <property type="molecule type" value="Genomic_DNA"/>
</dbReference>
<organism evidence="7">
    <name type="scientific">marine sediment metagenome</name>
    <dbReference type="NCBI Taxonomy" id="412755"/>
    <lineage>
        <taxon>unclassified sequences</taxon>
        <taxon>metagenomes</taxon>
        <taxon>ecological metagenomes</taxon>
    </lineage>
</organism>
<keyword evidence="4" id="KW-0946">Virion</keyword>
<proteinExistence type="predicted"/>
<dbReference type="Pfam" id="PF12236">
    <property type="entry name" value="Head-tail_con"/>
    <property type="match status" value="1"/>
</dbReference>
<keyword evidence="2" id="KW-1162">Viral penetration into host cytoplasm</keyword>
<protein>
    <recommendedName>
        <fullName evidence="8">Portal protein</fullName>
    </recommendedName>
</protein>
<name>A0A0F9PAU1_9ZZZZ</name>
<keyword evidence="3" id="KW-1188">Viral release from host cell</keyword>
<dbReference type="GO" id="GO:0046718">
    <property type="term" value="P:symbiont entry into host cell"/>
    <property type="evidence" value="ECO:0007669"/>
    <property type="project" value="UniProtKB-KW"/>
</dbReference>